<keyword evidence="3 6" id="KW-0812">Transmembrane</keyword>
<feature type="transmembrane region" description="Helical" evidence="6">
    <location>
        <begin position="125"/>
        <end position="146"/>
    </location>
</feature>
<gene>
    <name evidence="7" type="ORF">M569_04682</name>
</gene>
<keyword evidence="5 6" id="KW-0472">Membrane</keyword>
<dbReference type="Pfam" id="PF04819">
    <property type="entry name" value="DUF716"/>
    <property type="match status" value="1"/>
</dbReference>
<evidence type="ECO:0000256" key="4">
    <source>
        <dbReference type="ARBA" id="ARBA00022989"/>
    </source>
</evidence>
<keyword evidence="8" id="KW-1185">Reference proteome</keyword>
<comment type="caution">
    <text evidence="7">The sequence shown here is derived from an EMBL/GenBank/DDBJ whole genome shotgun (WGS) entry which is preliminary data.</text>
</comment>
<protein>
    <submittedName>
        <fullName evidence="7">Uncharacterized protein</fullName>
    </submittedName>
</protein>
<accession>S8CYI2</accession>
<feature type="transmembrane region" description="Helical" evidence="6">
    <location>
        <begin position="189"/>
        <end position="210"/>
    </location>
</feature>
<comment type="subcellular location">
    <subcellularLocation>
        <location evidence="1">Membrane</location>
        <topology evidence="1">Multi-pass membrane protein</topology>
    </subcellularLocation>
</comment>
<dbReference type="AlphaFoldDB" id="S8CYI2"/>
<feature type="transmembrane region" description="Helical" evidence="6">
    <location>
        <begin position="158"/>
        <end position="177"/>
    </location>
</feature>
<dbReference type="PANTHER" id="PTHR46285">
    <property type="entry name" value="PROTEINASE INHIBITOR I4, SERPIN (DUF716)-RELATED"/>
    <property type="match status" value="1"/>
</dbReference>
<evidence type="ECO:0000256" key="5">
    <source>
        <dbReference type="ARBA" id="ARBA00023136"/>
    </source>
</evidence>
<dbReference type="OrthoDB" id="551896at2759"/>
<evidence type="ECO:0000256" key="1">
    <source>
        <dbReference type="ARBA" id="ARBA00004141"/>
    </source>
</evidence>
<feature type="transmembrane region" description="Helical" evidence="6">
    <location>
        <begin position="93"/>
        <end position="113"/>
    </location>
</feature>
<dbReference type="Proteomes" id="UP000015453">
    <property type="component" value="Unassembled WGS sequence"/>
</dbReference>
<evidence type="ECO:0000256" key="6">
    <source>
        <dbReference type="SAM" id="Phobius"/>
    </source>
</evidence>
<evidence type="ECO:0000256" key="2">
    <source>
        <dbReference type="ARBA" id="ARBA00006948"/>
    </source>
</evidence>
<comment type="similarity">
    <text evidence="2">Belongs to the TMEM45 family.</text>
</comment>
<dbReference type="EMBL" id="AUSU01001834">
    <property type="protein sequence ID" value="EPS70086.1"/>
    <property type="molecule type" value="Genomic_DNA"/>
</dbReference>
<keyword evidence="4 6" id="KW-1133">Transmembrane helix</keyword>
<dbReference type="GO" id="GO:0016020">
    <property type="term" value="C:membrane"/>
    <property type="evidence" value="ECO:0007669"/>
    <property type="project" value="UniProtKB-SubCell"/>
</dbReference>
<feature type="transmembrane region" description="Helical" evidence="6">
    <location>
        <begin position="239"/>
        <end position="263"/>
    </location>
</feature>
<evidence type="ECO:0000256" key="3">
    <source>
        <dbReference type="ARBA" id="ARBA00022692"/>
    </source>
</evidence>
<evidence type="ECO:0000313" key="7">
    <source>
        <dbReference type="EMBL" id="EPS70086.1"/>
    </source>
</evidence>
<reference evidence="7 8" key="1">
    <citation type="journal article" date="2013" name="BMC Genomics">
        <title>The miniature genome of a carnivorous plant Genlisea aurea contains a low number of genes and short non-coding sequences.</title>
        <authorList>
            <person name="Leushkin E.V."/>
            <person name="Sutormin R.A."/>
            <person name="Nabieva E.R."/>
            <person name="Penin A.A."/>
            <person name="Kondrashov A.S."/>
            <person name="Logacheva M.D."/>
        </authorList>
    </citation>
    <scope>NUCLEOTIDE SEQUENCE [LARGE SCALE GENOMIC DNA]</scope>
</reference>
<name>S8CYI2_9LAMI</name>
<feature type="transmembrane region" description="Helical" evidence="6">
    <location>
        <begin position="52"/>
        <end position="73"/>
    </location>
</feature>
<dbReference type="PANTHER" id="PTHR46285:SF7">
    <property type="entry name" value="OS06G0238900 PROTEIN"/>
    <property type="match status" value="1"/>
</dbReference>
<sequence>MALFAYTVGGGGAILIGLWESVTSISESTRGENPLYHSSQLVENASRSKPRLTLFSSATTYLLISFLSVLVIVNSLISLFDAVNYKDSMGLALQLQVIPIASLFLLFSGLGILSNTTDSFHFPKTILNLIYAFAFGEEFFVFYTKINDPSGSGVESRYYDLMLVPIAVCLFSTLLEMRSTYYAKLGRGIGFISQGMWILQMGFSFFTSMISDGCWLSRRSRGNLSIKCKGHSEYHRGSAIATLEFNCHLAVVVSFGVGFYSVLRKVHGMEREALKYTPIGADKTVVHDDNHHQFSLESDDDENGIGVEMTLKGNVWATANN</sequence>
<organism evidence="7 8">
    <name type="scientific">Genlisea aurea</name>
    <dbReference type="NCBI Taxonomy" id="192259"/>
    <lineage>
        <taxon>Eukaryota</taxon>
        <taxon>Viridiplantae</taxon>
        <taxon>Streptophyta</taxon>
        <taxon>Embryophyta</taxon>
        <taxon>Tracheophyta</taxon>
        <taxon>Spermatophyta</taxon>
        <taxon>Magnoliopsida</taxon>
        <taxon>eudicotyledons</taxon>
        <taxon>Gunneridae</taxon>
        <taxon>Pentapetalae</taxon>
        <taxon>asterids</taxon>
        <taxon>lamiids</taxon>
        <taxon>Lamiales</taxon>
        <taxon>Lentibulariaceae</taxon>
        <taxon>Genlisea</taxon>
    </lineage>
</organism>
<proteinExistence type="inferred from homology"/>
<dbReference type="InterPro" id="IPR006904">
    <property type="entry name" value="DUF716"/>
</dbReference>
<evidence type="ECO:0000313" key="8">
    <source>
        <dbReference type="Proteomes" id="UP000015453"/>
    </source>
</evidence>